<organism evidence="2 3">
    <name type="scientific">Chironomus riparius</name>
    <dbReference type="NCBI Taxonomy" id="315576"/>
    <lineage>
        <taxon>Eukaryota</taxon>
        <taxon>Metazoa</taxon>
        <taxon>Ecdysozoa</taxon>
        <taxon>Arthropoda</taxon>
        <taxon>Hexapoda</taxon>
        <taxon>Insecta</taxon>
        <taxon>Pterygota</taxon>
        <taxon>Neoptera</taxon>
        <taxon>Endopterygota</taxon>
        <taxon>Diptera</taxon>
        <taxon>Nematocera</taxon>
        <taxon>Chironomoidea</taxon>
        <taxon>Chironomidae</taxon>
        <taxon>Chironominae</taxon>
        <taxon>Chironomus</taxon>
    </lineage>
</organism>
<dbReference type="AlphaFoldDB" id="A0A9N9WQY7"/>
<gene>
    <name evidence="2" type="ORF">CHIRRI_LOCUS5306</name>
</gene>
<accession>A0A9N9WQY7</accession>
<feature type="transmembrane region" description="Helical" evidence="1">
    <location>
        <begin position="80"/>
        <end position="101"/>
    </location>
</feature>
<evidence type="ECO:0000256" key="1">
    <source>
        <dbReference type="SAM" id="Phobius"/>
    </source>
</evidence>
<sequence length="134" mass="15357">MSQFRVPIYIFAAATLALITKELLKATCYSISPKEFVQIRAAEPPIEEIPESGLQKIFIKISLSFLHQARKKHFCIKMNCRLVAITTSSILALTVVSYFGYKFYIQYTTPAEMIEEVMEEVTKKKKNLFKKANP</sequence>
<keyword evidence="3" id="KW-1185">Reference proteome</keyword>
<keyword evidence="1" id="KW-0472">Membrane</keyword>
<evidence type="ECO:0000313" key="3">
    <source>
        <dbReference type="Proteomes" id="UP001153620"/>
    </source>
</evidence>
<dbReference type="EMBL" id="OU895878">
    <property type="protein sequence ID" value="CAG9802395.1"/>
    <property type="molecule type" value="Genomic_DNA"/>
</dbReference>
<reference evidence="2" key="1">
    <citation type="submission" date="2022-01" db="EMBL/GenBank/DDBJ databases">
        <authorList>
            <person name="King R."/>
        </authorList>
    </citation>
    <scope>NUCLEOTIDE SEQUENCE</scope>
</reference>
<reference evidence="2" key="2">
    <citation type="submission" date="2022-10" db="EMBL/GenBank/DDBJ databases">
        <authorList>
            <consortium name="ENA_rothamsted_submissions"/>
            <consortium name="culmorum"/>
            <person name="King R."/>
        </authorList>
    </citation>
    <scope>NUCLEOTIDE SEQUENCE</scope>
</reference>
<name>A0A9N9WQY7_9DIPT</name>
<protein>
    <submittedName>
        <fullName evidence="2">Uncharacterized protein</fullName>
    </submittedName>
</protein>
<dbReference type="Proteomes" id="UP001153620">
    <property type="component" value="Chromosome 2"/>
</dbReference>
<keyword evidence="1" id="KW-1133">Transmembrane helix</keyword>
<evidence type="ECO:0000313" key="2">
    <source>
        <dbReference type="EMBL" id="CAG9802395.1"/>
    </source>
</evidence>
<keyword evidence="1" id="KW-0812">Transmembrane</keyword>
<proteinExistence type="predicted"/>